<reference evidence="1" key="1">
    <citation type="journal article" date="2019" name="Environ. Microbiol.">
        <title>Fungal ecological strategies reflected in gene transcription - a case study of two litter decomposers.</title>
        <authorList>
            <person name="Barbi F."/>
            <person name="Kohler A."/>
            <person name="Barry K."/>
            <person name="Baskaran P."/>
            <person name="Daum C."/>
            <person name="Fauchery L."/>
            <person name="Ihrmark K."/>
            <person name="Kuo A."/>
            <person name="LaButti K."/>
            <person name="Lipzen A."/>
            <person name="Morin E."/>
            <person name="Grigoriev I.V."/>
            <person name="Henrissat B."/>
            <person name="Lindahl B."/>
            <person name="Martin F."/>
        </authorList>
    </citation>
    <scope>NUCLEOTIDE SEQUENCE</scope>
    <source>
        <strain evidence="1">JB14</strain>
    </source>
</reference>
<protein>
    <submittedName>
        <fullName evidence="1">Uncharacterized protein</fullName>
    </submittedName>
</protein>
<evidence type="ECO:0000313" key="2">
    <source>
        <dbReference type="Proteomes" id="UP000799118"/>
    </source>
</evidence>
<gene>
    <name evidence="1" type="ORF">BT96DRAFT_186751</name>
</gene>
<organism evidence="1 2">
    <name type="scientific">Gymnopus androsaceus JB14</name>
    <dbReference type="NCBI Taxonomy" id="1447944"/>
    <lineage>
        <taxon>Eukaryota</taxon>
        <taxon>Fungi</taxon>
        <taxon>Dikarya</taxon>
        <taxon>Basidiomycota</taxon>
        <taxon>Agaricomycotina</taxon>
        <taxon>Agaricomycetes</taxon>
        <taxon>Agaricomycetidae</taxon>
        <taxon>Agaricales</taxon>
        <taxon>Marasmiineae</taxon>
        <taxon>Omphalotaceae</taxon>
        <taxon>Gymnopus</taxon>
    </lineage>
</organism>
<keyword evidence="2" id="KW-1185">Reference proteome</keyword>
<name>A0A6A4H8C6_9AGAR</name>
<proteinExistence type="predicted"/>
<accession>A0A6A4H8C6</accession>
<sequence length="142" mass="14695">MLTMTPYNVTINSQTANLVYEPYKDGDPSGGWNLTYTLIPDGATPETTASGTSYHRTTFPGASMTLTFTGTDIYLYGNASAGSYSVSVDGGNATQGANDVPQGGLLDAVTNLSYGNHTVTLASTGTNEVAFQHADVTIGIPG</sequence>
<dbReference type="EMBL" id="ML769549">
    <property type="protein sequence ID" value="KAE9394472.1"/>
    <property type="molecule type" value="Genomic_DNA"/>
</dbReference>
<evidence type="ECO:0000313" key="1">
    <source>
        <dbReference type="EMBL" id="KAE9394472.1"/>
    </source>
</evidence>
<dbReference type="AlphaFoldDB" id="A0A6A4H8C6"/>
<dbReference type="Proteomes" id="UP000799118">
    <property type="component" value="Unassembled WGS sequence"/>
</dbReference>
<dbReference type="Gene3D" id="2.60.120.260">
    <property type="entry name" value="Galactose-binding domain-like"/>
    <property type="match status" value="1"/>
</dbReference>
<dbReference type="OrthoDB" id="2576334at2759"/>